<dbReference type="SMART" id="SM00889">
    <property type="entry name" value="EFG_IV"/>
    <property type="match status" value="1"/>
</dbReference>
<keyword evidence="4" id="KW-0342">GTP-binding</keyword>
<name>G8ZYV5_TORDE</name>
<dbReference type="InterPro" id="IPR044121">
    <property type="entry name" value="Snu114_GTP-bd"/>
</dbReference>
<evidence type="ECO:0000313" key="10">
    <source>
        <dbReference type="Proteomes" id="UP000005627"/>
    </source>
</evidence>
<dbReference type="OrthoDB" id="364892at2759"/>
<dbReference type="InterPro" id="IPR000795">
    <property type="entry name" value="T_Tr_GTP-bd_dom"/>
</dbReference>
<dbReference type="KEGG" id="tdl:TDEL_0G02130"/>
<dbReference type="CDD" id="cd01683">
    <property type="entry name" value="EF2_IV_snRNP"/>
    <property type="match status" value="1"/>
</dbReference>
<dbReference type="EMBL" id="HE616748">
    <property type="protein sequence ID" value="CCE93580.1"/>
    <property type="molecule type" value="Genomic_DNA"/>
</dbReference>
<dbReference type="RefSeq" id="XP_003682791.1">
    <property type="nucleotide sequence ID" value="XM_003682743.1"/>
</dbReference>
<proteinExistence type="predicted"/>
<dbReference type="Pfam" id="PF00679">
    <property type="entry name" value="EFG_C"/>
    <property type="match status" value="1"/>
</dbReference>
<dbReference type="InterPro" id="IPR014721">
    <property type="entry name" value="Ribsml_uS5_D2-typ_fold_subgr"/>
</dbReference>
<dbReference type="SMART" id="SM00838">
    <property type="entry name" value="EFG_C"/>
    <property type="match status" value="1"/>
</dbReference>
<dbReference type="CDD" id="cd04167">
    <property type="entry name" value="Snu114p"/>
    <property type="match status" value="1"/>
</dbReference>
<dbReference type="GO" id="GO:0000349">
    <property type="term" value="P:generation of catalytic spliceosome for first transesterification step"/>
    <property type="evidence" value="ECO:0007669"/>
    <property type="project" value="EnsemblFungi"/>
</dbReference>
<dbReference type="Gene3D" id="3.30.70.240">
    <property type="match status" value="1"/>
</dbReference>
<comment type="function">
    <text evidence="7">Component of the U5 snRNP complex required for pre-mRNA splicing. Binds GTP.</text>
</comment>
<dbReference type="GO" id="GO:0003924">
    <property type="term" value="F:GTPase activity"/>
    <property type="evidence" value="ECO:0007669"/>
    <property type="project" value="EnsemblFungi"/>
</dbReference>
<keyword evidence="2" id="KW-0507">mRNA processing</keyword>
<dbReference type="GO" id="GO:0046540">
    <property type="term" value="C:U4/U6 x U5 tri-snRNP complex"/>
    <property type="evidence" value="ECO:0007669"/>
    <property type="project" value="EnsemblFungi"/>
</dbReference>
<dbReference type="GO" id="GO:0005829">
    <property type="term" value="C:cytosol"/>
    <property type="evidence" value="ECO:0007669"/>
    <property type="project" value="TreeGrafter"/>
</dbReference>
<evidence type="ECO:0000259" key="8">
    <source>
        <dbReference type="PROSITE" id="PS51722"/>
    </source>
</evidence>
<organism evidence="9 10">
    <name type="scientific">Torulaspora delbrueckii</name>
    <name type="common">Yeast</name>
    <name type="synonym">Candida colliculosa</name>
    <dbReference type="NCBI Taxonomy" id="4950"/>
    <lineage>
        <taxon>Eukaryota</taxon>
        <taxon>Fungi</taxon>
        <taxon>Dikarya</taxon>
        <taxon>Ascomycota</taxon>
        <taxon>Saccharomycotina</taxon>
        <taxon>Saccharomycetes</taxon>
        <taxon>Saccharomycetales</taxon>
        <taxon>Saccharomycetaceae</taxon>
        <taxon>Torulaspora</taxon>
    </lineage>
</organism>
<keyword evidence="6" id="KW-0539">Nucleus</keyword>
<dbReference type="Proteomes" id="UP000005627">
    <property type="component" value="Chromosome 7"/>
</dbReference>
<evidence type="ECO:0000313" key="9">
    <source>
        <dbReference type="EMBL" id="CCE93580.1"/>
    </source>
</evidence>
<evidence type="ECO:0000256" key="5">
    <source>
        <dbReference type="ARBA" id="ARBA00023187"/>
    </source>
</evidence>
<dbReference type="Pfam" id="PF00009">
    <property type="entry name" value="GTP_EFTU"/>
    <property type="match status" value="1"/>
</dbReference>
<dbReference type="PRINTS" id="PR00315">
    <property type="entry name" value="ELONGATNFCT"/>
</dbReference>
<dbReference type="HOGENOM" id="CLU_002794_11_2_1"/>
<evidence type="ECO:0000256" key="2">
    <source>
        <dbReference type="ARBA" id="ARBA00022664"/>
    </source>
</evidence>
<dbReference type="GeneID" id="11504717"/>
<dbReference type="Pfam" id="PF03764">
    <property type="entry name" value="EFG_IV"/>
    <property type="match status" value="1"/>
</dbReference>
<dbReference type="GO" id="GO:0000974">
    <property type="term" value="C:Prp19 complex"/>
    <property type="evidence" value="ECO:0007669"/>
    <property type="project" value="EnsemblFungi"/>
</dbReference>
<dbReference type="SUPFAM" id="SSF54980">
    <property type="entry name" value="EF-G C-terminal domain-like"/>
    <property type="match status" value="2"/>
</dbReference>
<dbReference type="PROSITE" id="PS51722">
    <property type="entry name" value="G_TR_2"/>
    <property type="match status" value="1"/>
</dbReference>
<dbReference type="FunFam" id="3.40.50.300:FF:000646">
    <property type="entry name" value="U5 small nuclear ribonucleoprotein component"/>
    <property type="match status" value="1"/>
</dbReference>
<evidence type="ECO:0000256" key="3">
    <source>
        <dbReference type="ARBA" id="ARBA00022741"/>
    </source>
</evidence>
<dbReference type="eggNOG" id="KOG0468">
    <property type="taxonomic scope" value="Eukaryota"/>
</dbReference>
<dbReference type="InterPro" id="IPR035647">
    <property type="entry name" value="EFG_III/V"/>
</dbReference>
<dbReference type="Gene3D" id="3.90.1430.10">
    <property type="entry name" value="Yeast translation eEF2 (G' domain)"/>
    <property type="match status" value="1"/>
</dbReference>
<protein>
    <recommendedName>
        <fullName evidence="8">Tr-type G domain-containing protein</fullName>
    </recommendedName>
</protein>
<dbReference type="GO" id="GO:0000244">
    <property type="term" value="P:spliceosomal tri-snRNP complex assembly"/>
    <property type="evidence" value="ECO:0007669"/>
    <property type="project" value="EnsemblFungi"/>
</dbReference>
<evidence type="ECO:0000256" key="4">
    <source>
        <dbReference type="ARBA" id="ARBA00023134"/>
    </source>
</evidence>
<dbReference type="PANTHER" id="PTHR42908">
    <property type="entry name" value="TRANSLATION ELONGATION FACTOR-RELATED"/>
    <property type="match status" value="1"/>
</dbReference>
<dbReference type="InterPro" id="IPR000640">
    <property type="entry name" value="EFG_V-like"/>
</dbReference>
<dbReference type="GO" id="GO:0071007">
    <property type="term" value="C:U2-type catalytic step 2 spliceosome"/>
    <property type="evidence" value="ECO:0007669"/>
    <property type="project" value="TreeGrafter"/>
</dbReference>
<dbReference type="FunFam" id="3.30.70.870:FF:000002">
    <property type="entry name" value="Translation elongation factor 2"/>
    <property type="match status" value="1"/>
</dbReference>
<comment type="subcellular location">
    <subcellularLocation>
        <location evidence="1">Nucleus</location>
    </subcellularLocation>
</comment>
<dbReference type="GO" id="GO:0005525">
    <property type="term" value="F:GTP binding"/>
    <property type="evidence" value="ECO:0007669"/>
    <property type="project" value="UniProtKB-KW"/>
</dbReference>
<dbReference type="InterPro" id="IPR027417">
    <property type="entry name" value="P-loop_NTPase"/>
</dbReference>
<dbReference type="FunFam" id="3.30.70.240:FF:000022">
    <property type="entry name" value="U5 snRNP-specific protein"/>
    <property type="match status" value="1"/>
</dbReference>
<sequence>MSDDELYDEFGNFLGGESVKREDEEGLVLHAARSEQVGENLEELPSVSTSLIKTDLQSAYGDEVEVLVETQDTQAVDEPLVEVQADHTKAPGDSIFIQLKKNVPTTVYDRDYMLGLLKIPERIRNVAVIGPFNSGKTSLVDLFVIESHKNLPHLTTNIREGWKQLRYMDSTRIEVERGVSMKLNGITFLSTDLEDKSFAINLVDAPGHVNFIDQVAVALAASDCAIICIDVVEGVTSPVENLIKQCQKSSVEPLFVLNKIDRLILELKLPPADAYLKIKQVIEQINSFARGRYSPELNNIIFASAKLGFTFTIEQFVQYQYSGKLPLSQLNEFSKRLWGDFSFKNGKLERSASSSTAMSSSFVQFILLPIYKLFTHTLSSERDALNETLLQNFSVQLDPELLNSDPLPLLKRVLSTVFRDQSGLVQSLSRCGDSSIASQRKHMSLTNIRLDDPTGPLVAHAVQTIDYGGTEWSLVRIYSGKIVSGALIRVVDANDAQTDTTDASDNQQGNVVDYPQATVKEIALLGGRYVFPVTQATSGQLVLVKGLSESYIKSATLAMDSFPRIPFLAPLDYITEPVFRVVIEPLQPKELPKLLNGLNKISRFYPGVVVKVEESGEHVILGFGELYLDSLLYDLRSNYAGMEIKLSSPLTVFSESCDGESFAAIPATTGDGSLSICISAEPMDENLLKDLMKGKIENSIIEDHKALAKLLRSEYGWDSLAARNVWSFQGNNVLIDDTLPDETDKDLLNAFKQQIKQGFGWAIREGPLAEEPIHGVQFKLLNAEGFQGLGIGGQLIPIVKKACSIAIMTASPILLEPIFEVDIIFQSVLLPIIEELFKKRRGGRIYRCDKIVATPLSEVRAQIPVIESVGFETDLRLATRGGAMCQLHFWNKIWRKVPGDVMDKDAPIPKLKPAPINSLSRDFVMKTRRRKGISNDGFMSNDGPTLEKYIDSETYKQLKDNGLVQ</sequence>
<dbReference type="GO" id="GO:0005682">
    <property type="term" value="C:U5 snRNP"/>
    <property type="evidence" value="ECO:0007669"/>
    <property type="project" value="EnsemblFungi"/>
</dbReference>
<gene>
    <name evidence="9" type="primary">TDEL0G02130</name>
    <name evidence="9" type="ORF">TDEL_0G02130</name>
</gene>
<accession>G8ZYV5</accession>
<dbReference type="InParanoid" id="G8ZYV5"/>
<dbReference type="AlphaFoldDB" id="G8ZYV5"/>
<dbReference type="GO" id="GO:0000388">
    <property type="term" value="P:spliceosome conformational change to release U4 (or U4atac) and U1 (or U11)"/>
    <property type="evidence" value="ECO:0007669"/>
    <property type="project" value="EnsemblFungi"/>
</dbReference>
<evidence type="ECO:0000256" key="7">
    <source>
        <dbReference type="ARBA" id="ARBA00055641"/>
    </source>
</evidence>
<feature type="domain" description="Tr-type G" evidence="8">
    <location>
        <begin position="121"/>
        <end position="330"/>
    </location>
</feature>
<dbReference type="FunCoup" id="G8ZYV5">
    <property type="interactions" value="311"/>
</dbReference>
<keyword evidence="5" id="KW-0508">mRNA splicing</keyword>
<dbReference type="Gene3D" id="3.30.230.10">
    <property type="match status" value="1"/>
</dbReference>
<dbReference type="Gene3D" id="2.40.30.10">
    <property type="entry name" value="Translation factors"/>
    <property type="match status" value="1"/>
</dbReference>
<dbReference type="Gene3D" id="3.30.70.870">
    <property type="entry name" value="Elongation Factor G (Translational Gtpase), domain 3"/>
    <property type="match status" value="1"/>
</dbReference>
<dbReference type="InterPro" id="IPR005517">
    <property type="entry name" value="Transl_elong_EFG/EF2_IV"/>
</dbReference>
<dbReference type="SUPFAM" id="SSF54211">
    <property type="entry name" value="Ribosomal protein S5 domain 2-like"/>
    <property type="match status" value="1"/>
</dbReference>
<dbReference type="SUPFAM" id="SSF52540">
    <property type="entry name" value="P-loop containing nucleoside triphosphate hydrolases"/>
    <property type="match status" value="1"/>
</dbReference>
<dbReference type="SUPFAM" id="SSF50447">
    <property type="entry name" value="Translation proteins"/>
    <property type="match status" value="1"/>
</dbReference>
<dbReference type="PANTHER" id="PTHR42908:SF6">
    <property type="entry name" value="116 KDA U5 SMALL NUCLEAR RIBONUCLEOPROTEIN COMPONENT"/>
    <property type="match status" value="1"/>
</dbReference>
<dbReference type="InterPro" id="IPR020568">
    <property type="entry name" value="Ribosomal_Su5_D2-typ_SF"/>
</dbReference>
<reference evidence="9 10" key="1">
    <citation type="journal article" date="2011" name="Proc. Natl. Acad. Sci. U.S.A.">
        <title>Evolutionary erosion of yeast sex chromosomes by mating-type switching accidents.</title>
        <authorList>
            <person name="Gordon J.L."/>
            <person name="Armisen D."/>
            <person name="Proux-Wera E."/>
            <person name="Oheigeartaigh S.S."/>
            <person name="Byrne K.P."/>
            <person name="Wolfe K.H."/>
        </authorList>
    </citation>
    <scope>NUCLEOTIDE SEQUENCE [LARGE SCALE GENOMIC DNA]</scope>
    <source>
        <strain evidence="10">ATCC 10662 / CBS 1146 / NBRC 0425 / NCYC 2629 / NRRL Y-866</strain>
    </source>
</reference>
<keyword evidence="10" id="KW-1185">Reference proteome</keyword>
<dbReference type="STRING" id="1076872.G8ZYV5"/>
<evidence type="ECO:0000256" key="1">
    <source>
        <dbReference type="ARBA" id="ARBA00004123"/>
    </source>
</evidence>
<dbReference type="GO" id="GO:0030623">
    <property type="term" value="F:U5 snRNA binding"/>
    <property type="evidence" value="ECO:0007669"/>
    <property type="project" value="EnsemblFungi"/>
</dbReference>
<dbReference type="InterPro" id="IPR009000">
    <property type="entry name" value="Transl_B-barrel_sf"/>
</dbReference>
<dbReference type="Gene3D" id="3.40.50.300">
    <property type="entry name" value="P-loop containing nucleotide triphosphate hydrolases"/>
    <property type="match status" value="1"/>
</dbReference>
<evidence type="ECO:0000256" key="6">
    <source>
        <dbReference type="ARBA" id="ARBA00023242"/>
    </source>
</evidence>
<keyword evidence="3" id="KW-0547">Nucleotide-binding</keyword>